<protein>
    <submittedName>
        <fullName evidence="1">Uncharacterized protein</fullName>
    </submittedName>
</protein>
<organism evidence="1 2">
    <name type="scientific">Mesorhizobium ventifaucium</name>
    <dbReference type="NCBI Taxonomy" id="666020"/>
    <lineage>
        <taxon>Bacteria</taxon>
        <taxon>Pseudomonadati</taxon>
        <taxon>Pseudomonadota</taxon>
        <taxon>Alphaproteobacteria</taxon>
        <taxon>Hyphomicrobiales</taxon>
        <taxon>Phyllobacteriaceae</taxon>
        <taxon>Mesorhizobium</taxon>
    </lineage>
</organism>
<evidence type="ECO:0000313" key="1">
    <source>
        <dbReference type="EMBL" id="CAH2402784.1"/>
    </source>
</evidence>
<keyword evidence="2" id="KW-1185">Reference proteome</keyword>
<comment type="caution">
    <text evidence="1">The sequence shown here is derived from an EMBL/GenBank/DDBJ whole genome shotgun (WGS) entry which is preliminary data.</text>
</comment>
<proteinExistence type="predicted"/>
<accession>A0ABN8JXT5</accession>
<sequence>MGPFTQELCDDAMKNGWLVLSVKKDWGKIFTWRDVLALPHPLRGDCSRRCCPGKFAAVFLLWWNCRPACVVAYTIGVYVVFRGKIGRVDT</sequence>
<dbReference type="Proteomes" id="UP001152604">
    <property type="component" value="Unassembled WGS sequence"/>
</dbReference>
<name>A0ABN8JXT5_9HYPH</name>
<evidence type="ECO:0000313" key="2">
    <source>
        <dbReference type="Proteomes" id="UP001152604"/>
    </source>
</evidence>
<gene>
    <name evidence="1" type="ORF">MES4922_300052</name>
</gene>
<reference evidence="1" key="1">
    <citation type="submission" date="2022-03" db="EMBL/GenBank/DDBJ databases">
        <authorList>
            <person name="Brunel B."/>
        </authorList>
    </citation>
    <scope>NUCLEOTIDE SEQUENCE</scope>
    <source>
        <strain evidence="1">STM4922sample</strain>
    </source>
</reference>
<dbReference type="EMBL" id="CAKXZS010000024">
    <property type="protein sequence ID" value="CAH2402784.1"/>
    <property type="molecule type" value="Genomic_DNA"/>
</dbReference>